<evidence type="ECO:0000256" key="8">
    <source>
        <dbReference type="SAM" id="MobiDB-lite"/>
    </source>
</evidence>
<evidence type="ECO:0000256" key="5">
    <source>
        <dbReference type="ARBA" id="ARBA00022989"/>
    </source>
</evidence>
<keyword evidence="4" id="KW-0653">Protein transport</keyword>
<dbReference type="AlphaFoldDB" id="A0A3B1BBX3"/>
<keyword evidence="3" id="KW-0812">Transmembrane</keyword>
<dbReference type="PANTHER" id="PTHR33162:SF1">
    <property type="entry name" value="SEC-INDEPENDENT PROTEIN TRANSLOCASE PROTEIN TATA, CHLOROPLASTIC"/>
    <property type="match status" value="1"/>
</dbReference>
<dbReference type="PRINTS" id="PR01506">
    <property type="entry name" value="TATBPROTEIN"/>
</dbReference>
<organism evidence="9">
    <name type="scientific">hydrothermal vent metagenome</name>
    <dbReference type="NCBI Taxonomy" id="652676"/>
    <lineage>
        <taxon>unclassified sequences</taxon>
        <taxon>metagenomes</taxon>
        <taxon>ecological metagenomes</taxon>
    </lineage>
</organism>
<reference evidence="9" key="1">
    <citation type="submission" date="2018-06" db="EMBL/GenBank/DDBJ databases">
        <authorList>
            <person name="Zhirakovskaya E."/>
        </authorList>
    </citation>
    <scope>NUCLEOTIDE SEQUENCE</scope>
</reference>
<dbReference type="GO" id="GO:0016020">
    <property type="term" value="C:membrane"/>
    <property type="evidence" value="ECO:0007669"/>
    <property type="project" value="UniProtKB-SubCell"/>
</dbReference>
<dbReference type="Gene3D" id="1.20.5.3310">
    <property type="match status" value="1"/>
</dbReference>
<accession>A0A3B1BBX3</accession>
<evidence type="ECO:0000256" key="7">
    <source>
        <dbReference type="ARBA" id="ARBA00023136"/>
    </source>
</evidence>
<evidence type="ECO:0000313" key="9">
    <source>
        <dbReference type="EMBL" id="VAX15699.1"/>
    </source>
</evidence>
<keyword evidence="5" id="KW-1133">Transmembrane helix</keyword>
<dbReference type="GO" id="GO:0015031">
    <property type="term" value="P:protein transport"/>
    <property type="evidence" value="ECO:0007669"/>
    <property type="project" value="UniProtKB-KW"/>
</dbReference>
<evidence type="ECO:0000256" key="4">
    <source>
        <dbReference type="ARBA" id="ARBA00022927"/>
    </source>
</evidence>
<name>A0A3B1BBX3_9ZZZZ</name>
<dbReference type="EMBL" id="UOGC01000019">
    <property type="protein sequence ID" value="VAX15699.1"/>
    <property type="molecule type" value="Genomic_DNA"/>
</dbReference>
<evidence type="ECO:0000256" key="3">
    <source>
        <dbReference type="ARBA" id="ARBA00022692"/>
    </source>
</evidence>
<dbReference type="Pfam" id="PF02416">
    <property type="entry name" value="TatA_B_E"/>
    <property type="match status" value="1"/>
</dbReference>
<evidence type="ECO:0000256" key="2">
    <source>
        <dbReference type="ARBA" id="ARBA00022448"/>
    </source>
</evidence>
<keyword evidence="6" id="KW-0811">Translocation</keyword>
<sequence length="103" mass="11505">MFGIGMPEVLVIMAVALIVIGPAKLPELARSLGKGYAEFSRSMRDVRKGFNDMTSDFEEEREIITNPTRVIEKTFESTFAIKDEEGEKKTDKPAAEKPPEKKA</sequence>
<proteinExistence type="predicted"/>
<gene>
    <name evidence="9" type="ORF">MNBD_NITROSPINAE01-103</name>
</gene>
<keyword evidence="7" id="KW-0472">Membrane</keyword>
<comment type="subcellular location">
    <subcellularLocation>
        <location evidence="1">Membrane</location>
        <topology evidence="1">Single-pass membrane protein</topology>
    </subcellularLocation>
</comment>
<keyword evidence="2" id="KW-0813">Transport</keyword>
<evidence type="ECO:0000256" key="1">
    <source>
        <dbReference type="ARBA" id="ARBA00004167"/>
    </source>
</evidence>
<dbReference type="PANTHER" id="PTHR33162">
    <property type="entry name" value="SEC-INDEPENDENT PROTEIN TRANSLOCASE PROTEIN TATA, CHLOROPLASTIC"/>
    <property type="match status" value="1"/>
</dbReference>
<protein>
    <submittedName>
        <fullName evidence="9">Twin-arginine translocation protein TatB</fullName>
    </submittedName>
</protein>
<feature type="region of interest" description="Disordered" evidence="8">
    <location>
        <begin position="81"/>
        <end position="103"/>
    </location>
</feature>
<dbReference type="InterPro" id="IPR003369">
    <property type="entry name" value="TatA/B/E"/>
</dbReference>
<evidence type="ECO:0000256" key="6">
    <source>
        <dbReference type="ARBA" id="ARBA00023010"/>
    </source>
</evidence>